<dbReference type="AlphaFoldDB" id="A0A0D0V0X8"/>
<evidence type="ECO:0000313" key="3">
    <source>
        <dbReference type="Proteomes" id="UP000053392"/>
    </source>
</evidence>
<dbReference type="Proteomes" id="UP000053392">
    <property type="component" value="Unassembled WGS sequence"/>
</dbReference>
<dbReference type="EMBL" id="KN847901">
    <property type="protein sequence ID" value="KIR41086.1"/>
    <property type="molecule type" value="Genomic_DNA"/>
</dbReference>
<proteinExistence type="predicted"/>
<dbReference type="OrthoDB" id="2563841at2759"/>
<name>A0A0D0V0X8_9TREE</name>
<dbReference type="HOGENOM" id="CLU_1214695_0_0_1"/>
<keyword evidence="3" id="KW-1185">Reference proteome</keyword>
<accession>A0A0D0V0X8</accession>
<reference evidence="2 3" key="1">
    <citation type="submission" date="2015-01" db="EMBL/GenBank/DDBJ databases">
        <title>The Genome Sequence of Cryptococcus gattii Ram5.</title>
        <authorList>
            <consortium name="The Broad Institute Genomics Platform"/>
            <person name="Cuomo C."/>
            <person name="Litvintseva A."/>
            <person name="Chen Y."/>
            <person name="Heitman J."/>
            <person name="Sun S."/>
            <person name="Springer D."/>
            <person name="Dromer F."/>
            <person name="Young S."/>
            <person name="Zeng Q."/>
            <person name="Gargeya S."/>
            <person name="Abouelleil A."/>
            <person name="Alvarado L."/>
            <person name="Chapman S.B."/>
            <person name="Gainer-Dewar J."/>
            <person name="Goldberg J."/>
            <person name="Griggs A."/>
            <person name="Gujja S."/>
            <person name="Hansen M."/>
            <person name="Howarth C."/>
            <person name="Imamovic A."/>
            <person name="Larimer J."/>
            <person name="Murphy C."/>
            <person name="Naylor J."/>
            <person name="Pearson M."/>
            <person name="Priest M."/>
            <person name="Roberts A."/>
            <person name="Saif S."/>
            <person name="Shea T."/>
            <person name="Sykes S."/>
            <person name="Wortman J."/>
            <person name="Nusbaum C."/>
            <person name="Birren B."/>
        </authorList>
    </citation>
    <scope>NUCLEOTIDE SEQUENCE [LARGE SCALE GENOMIC DNA]</scope>
    <source>
        <strain evidence="2 3">Ram5</strain>
    </source>
</reference>
<organism evidence="2 3">
    <name type="scientific">Cryptococcus deuterogattii Ram5</name>
    <dbReference type="NCBI Taxonomy" id="1296110"/>
    <lineage>
        <taxon>Eukaryota</taxon>
        <taxon>Fungi</taxon>
        <taxon>Dikarya</taxon>
        <taxon>Basidiomycota</taxon>
        <taxon>Agaricomycotina</taxon>
        <taxon>Tremellomycetes</taxon>
        <taxon>Tremellales</taxon>
        <taxon>Cryptococcaceae</taxon>
        <taxon>Cryptococcus</taxon>
        <taxon>Cryptococcus gattii species complex</taxon>
    </lineage>
</organism>
<sequence>MGGNEFDVVARRLSQEEHDALTTLMITRLSPFFKGVASLTIHLTHFVFRHTAYFGIQPIDITLTDDPEVFCNWFGIDYQKWLIQGKSWKLDWQFWQWSTEAPNESPAGTAFRRLARKIQRDGDKAMKKAKGKRDSFADKIYVWFMSRSKWAPTEEDENASTTPDEEKERGELPPKSTPAELSMINIDKPLPMDKGAEEVLDFWGKRAEYDALFEQRKIVARPLQRARG</sequence>
<evidence type="ECO:0000256" key="1">
    <source>
        <dbReference type="SAM" id="MobiDB-lite"/>
    </source>
</evidence>
<protein>
    <submittedName>
        <fullName evidence="2">Uncharacterized protein</fullName>
    </submittedName>
</protein>
<feature type="region of interest" description="Disordered" evidence="1">
    <location>
        <begin position="153"/>
        <end position="188"/>
    </location>
</feature>
<evidence type="ECO:0000313" key="2">
    <source>
        <dbReference type="EMBL" id="KIR41086.1"/>
    </source>
</evidence>
<gene>
    <name evidence="2" type="ORF">I313_03036</name>
</gene>